<gene>
    <name evidence="2" type="ORF">A8145_27115</name>
    <name evidence="1" type="ORF">BAE39_26795</name>
</gene>
<dbReference type="AlphaFoldDB" id="A0A1A5PQV5"/>
<dbReference type="EMBL" id="LZTJ01000036">
    <property type="protein sequence ID" value="OBP68213.1"/>
    <property type="molecule type" value="Genomic_DNA"/>
</dbReference>
<dbReference type="Proteomes" id="UP000093748">
    <property type="component" value="Unassembled WGS sequence"/>
</dbReference>
<reference evidence="1" key="3">
    <citation type="submission" date="2016-06" db="EMBL/GenBank/DDBJ databases">
        <authorList>
            <person name="Kjaerup R.B."/>
            <person name="Dalgaard T.S."/>
            <person name="Juul-Madsen H.R."/>
        </authorList>
    </citation>
    <scope>NUCLEOTIDE SEQUENCE</scope>
    <source>
        <strain evidence="1">R7ANS::ICEMlSym2042</strain>
    </source>
</reference>
<evidence type="ECO:0000313" key="2">
    <source>
        <dbReference type="EMBL" id="OBQ57791.1"/>
    </source>
</evidence>
<evidence type="ECO:0000313" key="3">
    <source>
        <dbReference type="Proteomes" id="UP000093737"/>
    </source>
</evidence>
<evidence type="ECO:0000313" key="1">
    <source>
        <dbReference type="EMBL" id="OBP68213.1"/>
    </source>
</evidence>
<dbReference type="InterPro" id="IPR035315">
    <property type="entry name" value="DUF5372"/>
</dbReference>
<organism evidence="1 4">
    <name type="scientific">Rhizobium loti</name>
    <name type="common">Mesorhizobium loti</name>
    <dbReference type="NCBI Taxonomy" id="381"/>
    <lineage>
        <taxon>Bacteria</taxon>
        <taxon>Pseudomonadati</taxon>
        <taxon>Pseudomonadota</taxon>
        <taxon>Alphaproteobacteria</taxon>
        <taxon>Hyphomicrobiales</taxon>
        <taxon>Phyllobacteriaceae</taxon>
        <taxon>Mesorhizobium</taxon>
    </lineage>
</organism>
<dbReference type="EMBL" id="LYTK01000025">
    <property type="protein sequence ID" value="OBQ57791.1"/>
    <property type="molecule type" value="Genomic_DNA"/>
</dbReference>
<dbReference type="Proteomes" id="UP000093737">
    <property type="component" value="Unassembled WGS sequence"/>
</dbReference>
<dbReference type="Pfam" id="PF17342">
    <property type="entry name" value="DUF5372"/>
    <property type="match status" value="1"/>
</dbReference>
<comment type="caution">
    <text evidence="1">The sequence shown here is derived from an EMBL/GenBank/DDBJ whole genome shotgun (WGS) entry which is preliminary data.</text>
</comment>
<reference evidence="2 3" key="1">
    <citation type="submission" date="2016-05" db="EMBL/GenBank/DDBJ databases">
        <authorList>
            <person name="Ramsay J.P."/>
        </authorList>
    </citation>
    <scope>NUCLEOTIDE SEQUENCE [LARGE SCALE GENOMIC DNA]</scope>
    <source>
        <strain evidence="2 3">NZP2042</strain>
    </source>
</reference>
<protein>
    <submittedName>
        <fullName evidence="1">Uncharacterized protein</fullName>
    </submittedName>
</protein>
<sequence length="86" mass="9490">MTHPFHPLKGQTFEVISRSPHWGDDRVIYRAADGTLPTIAAAMTDMEQPDAFRRVAAGRAAFRTVDLLDLLTLLDRVSAPVEAKDA</sequence>
<proteinExistence type="predicted"/>
<evidence type="ECO:0000313" key="4">
    <source>
        <dbReference type="Proteomes" id="UP000093748"/>
    </source>
</evidence>
<name>A0A1A5PQV5_RHILI</name>
<reference evidence="4" key="2">
    <citation type="submission" date="2016-06" db="EMBL/GenBank/DDBJ databases">
        <title>NZP2037 Pacbio-Illumina hybrid assembly.</title>
        <authorList>
            <person name="Ramsay J.P."/>
        </authorList>
    </citation>
    <scope>NUCLEOTIDE SEQUENCE [LARGE SCALE GENOMIC DNA]</scope>
    <source>
        <strain evidence="4">R7ANS::ICEMlSym2042</strain>
    </source>
</reference>
<accession>A0A1A5PQV5</accession>